<reference evidence="2 3" key="1">
    <citation type="submission" date="2017-07" db="EMBL/GenBank/DDBJ databases">
        <title>Isolation and whole genome analysis of endospore-forming bacteria from heroin.</title>
        <authorList>
            <person name="Kalinowski J."/>
            <person name="Ahrens B."/>
            <person name="Al-Dilaimi A."/>
            <person name="Winkler A."/>
            <person name="Wibberg D."/>
            <person name="Schleenbecker U."/>
            <person name="Ruckert C."/>
            <person name="Wolfel R."/>
            <person name="Grass G."/>
        </authorList>
    </citation>
    <scope>NUCLEOTIDE SEQUENCE [LARGE SCALE GENOMIC DNA]</scope>
    <source>
        <strain evidence="2 3">7537-G1</strain>
    </source>
</reference>
<feature type="region of interest" description="Disordered" evidence="1">
    <location>
        <begin position="46"/>
        <end position="78"/>
    </location>
</feature>
<evidence type="ECO:0000313" key="3">
    <source>
        <dbReference type="Proteomes" id="UP000215596"/>
    </source>
</evidence>
<name>A0A268EI62_9BACL</name>
<dbReference type="Proteomes" id="UP000215596">
    <property type="component" value="Unassembled WGS sequence"/>
</dbReference>
<evidence type="ECO:0000256" key="1">
    <source>
        <dbReference type="SAM" id="MobiDB-lite"/>
    </source>
</evidence>
<dbReference type="EMBL" id="NPBY01000074">
    <property type="protein sequence ID" value="PAD72811.1"/>
    <property type="molecule type" value="Genomic_DNA"/>
</dbReference>
<comment type="caution">
    <text evidence="2">The sequence shown here is derived from an EMBL/GenBank/DDBJ whole genome shotgun (WGS) entry which is preliminary data.</text>
</comment>
<protein>
    <submittedName>
        <fullName evidence="2">Uncharacterized protein</fullName>
    </submittedName>
</protein>
<feature type="compositionally biased region" description="Basic residues" evidence="1">
    <location>
        <begin position="56"/>
        <end position="78"/>
    </location>
</feature>
<proteinExistence type="predicted"/>
<organism evidence="2 3">
    <name type="scientific">Paenibacillus campinasensis</name>
    <dbReference type="NCBI Taxonomy" id="66347"/>
    <lineage>
        <taxon>Bacteria</taxon>
        <taxon>Bacillati</taxon>
        <taxon>Bacillota</taxon>
        <taxon>Bacilli</taxon>
        <taxon>Bacillales</taxon>
        <taxon>Paenibacillaceae</taxon>
        <taxon>Paenibacillus</taxon>
    </lineage>
</organism>
<accession>A0A268EI62</accession>
<sequence>MLTFATIMTGIIHALIFIERHPMLQALVEFLLWKIWNWIKQRFRKRKASPIQKGSPRFRNRRLPRKRIRNHHKRKFKK</sequence>
<gene>
    <name evidence="2" type="ORF">CHH67_21115</name>
</gene>
<dbReference type="AlphaFoldDB" id="A0A268EI62"/>
<evidence type="ECO:0000313" key="2">
    <source>
        <dbReference type="EMBL" id="PAD72811.1"/>
    </source>
</evidence>